<accession>A0A8S0WY76</accession>
<evidence type="ECO:0000256" key="4">
    <source>
        <dbReference type="PROSITE-ProRule" id="PRU00339"/>
    </source>
</evidence>
<evidence type="ECO:0000256" key="3">
    <source>
        <dbReference type="ARBA" id="ARBA00022824"/>
    </source>
</evidence>
<dbReference type="SMART" id="SM00271">
    <property type="entry name" value="DnaJ"/>
    <property type="match status" value="1"/>
</dbReference>
<name>A0A8S0WY76_CYCAE</name>
<dbReference type="CDD" id="cd06257">
    <property type="entry name" value="DnaJ"/>
    <property type="match status" value="1"/>
</dbReference>
<dbReference type="Gene3D" id="1.10.287.110">
    <property type="entry name" value="DnaJ domain"/>
    <property type="match status" value="1"/>
</dbReference>
<dbReference type="InterPro" id="IPR019734">
    <property type="entry name" value="TPR_rpt"/>
</dbReference>
<dbReference type="SUPFAM" id="SSF48452">
    <property type="entry name" value="TPR-like"/>
    <property type="match status" value="2"/>
</dbReference>
<gene>
    <name evidence="7" type="ORF">AAE3_LOCUS10998</name>
</gene>
<keyword evidence="8" id="KW-1185">Reference proteome</keyword>
<feature type="compositionally biased region" description="Gly residues" evidence="5">
    <location>
        <begin position="608"/>
        <end position="621"/>
    </location>
</feature>
<evidence type="ECO:0000256" key="5">
    <source>
        <dbReference type="SAM" id="MobiDB-lite"/>
    </source>
</evidence>
<keyword evidence="4" id="KW-0802">TPR repeat</keyword>
<feature type="repeat" description="TPR" evidence="4">
    <location>
        <begin position="130"/>
        <end position="163"/>
    </location>
</feature>
<evidence type="ECO:0000256" key="1">
    <source>
        <dbReference type="ARBA" id="ARBA00004240"/>
    </source>
</evidence>
<evidence type="ECO:0000313" key="8">
    <source>
        <dbReference type="Proteomes" id="UP000467700"/>
    </source>
</evidence>
<evidence type="ECO:0000259" key="6">
    <source>
        <dbReference type="PROSITE" id="PS50076"/>
    </source>
</evidence>
<dbReference type="GO" id="GO:0034975">
    <property type="term" value="P:protein folding in endoplasmic reticulum"/>
    <property type="evidence" value="ECO:0007669"/>
    <property type="project" value="TreeGrafter"/>
</dbReference>
<dbReference type="PANTHER" id="PTHR44140:SF2">
    <property type="entry name" value="LD25575P"/>
    <property type="match status" value="1"/>
</dbReference>
<proteinExistence type="predicted"/>
<dbReference type="PROSITE" id="PS50076">
    <property type="entry name" value="DNAJ_2"/>
    <property type="match status" value="1"/>
</dbReference>
<dbReference type="Pfam" id="PF13414">
    <property type="entry name" value="TPR_11"/>
    <property type="match status" value="1"/>
</dbReference>
<dbReference type="InterPro" id="IPR036869">
    <property type="entry name" value="J_dom_sf"/>
</dbReference>
<dbReference type="InterPro" id="IPR051727">
    <property type="entry name" value="DnaJ_C3_Co-chaperones"/>
</dbReference>
<dbReference type="PROSITE" id="PS50005">
    <property type="entry name" value="TPR"/>
    <property type="match status" value="2"/>
</dbReference>
<feature type="repeat" description="TPR" evidence="4">
    <location>
        <begin position="96"/>
        <end position="129"/>
    </location>
</feature>
<sequence>MEKLERTTGYEVIEELNCDRESATCPHRIYPELRWFDSPIPLSHFTPPFIRRVGGFPVEHLSSAMRLFALASLLLLLGSHNEVFVAADSGLYPPGLLPLINKANVFLATGQFNEAAKIYSEAIEQSPTDYLLYYKRATAYFSLQRNSAALEDFEKVLSLTSNTFDNAHLMKARIYIREGHFALAKPALAAYIKAKGRDKDAQELEGELKEGERLKNKAEKERGAQLWNACVESSSQALRVSSHSVEIRTWRAECAFAAGDVESAVGDLTRLSHLLPPSTQLLMRIFRLSYYLLSPSPAPLNALKQCLHYDPDSKLCLSQRRLLKAFDKSFKQLEELLAQEDWKGVVKLLTGPGKNADLWKRWEQALIDNVGNEKDILPLVPPSLLEATIPHPSATASRKGKQPQIHLPLATKVSPQRQTLVRALCKSYTQLADITKSSAEYKKQMERWCDELLTLDGCSEDVDGLVGRGESLLAKEEFEDAVRVLEKAFEASGRSDRNIHQRLGRAQKLLKQSKQKDYYKIVGVSRDADDRTIKKAYRKAAKSAHPDKGGSEAKMAALNEAYEVLSNPELRQRFDNGEDPNDPMTQQGGHPFAHGQHPFAQFFQQSGGFSGGGFPGGGQGGFQFHFNHGH</sequence>
<evidence type="ECO:0000313" key="7">
    <source>
        <dbReference type="EMBL" id="CAA7268696.1"/>
    </source>
</evidence>
<dbReference type="AlphaFoldDB" id="A0A8S0WY76"/>
<evidence type="ECO:0000256" key="2">
    <source>
        <dbReference type="ARBA" id="ARBA00022729"/>
    </source>
</evidence>
<dbReference type="EMBL" id="CACVBS010000069">
    <property type="protein sequence ID" value="CAA7268696.1"/>
    <property type="molecule type" value="Genomic_DNA"/>
</dbReference>
<dbReference type="GO" id="GO:0051787">
    <property type="term" value="F:misfolded protein binding"/>
    <property type="evidence" value="ECO:0007669"/>
    <property type="project" value="TreeGrafter"/>
</dbReference>
<dbReference type="InterPro" id="IPR001623">
    <property type="entry name" value="DnaJ_domain"/>
</dbReference>
<dbReference type="InterPro" id="IPR011990">
    <property type="entry name" value="TPR-like_helical_dom_sf"/>
</dbReference>
<dbReference type="SUPFAM" id="SSF46565">
    <property type="entry name" value="Chaperone J-domain"/>
    <property type="match status" value="1"/>
</dbReference>
<organism evidence="7 8">
    <name type="scientific">Cyclocybe aegerita</name>
    <name type="common">Black poplar mushroom</name>
    <name type="synonym">Agrocybe aegerita</name>
    <dbReference type="NCBI Taxonomy" id="1973307"/>
    <lineage>
        <taxon>Eukaryota</taxon>
        <taxon>Fungi</taxon>
        <taxon>Dikarya</taxon>
        <taxon>Basidiomycota</taxon>
        <taxon>Agaricomycotina</taxon>
        <taxon>Agaricomycetes</taxon>
        <taxon>Agaricomycetidae</taxon>
        <taxon>Agaricales</taxon>
        <taxon>Agaricineae</taxon>
        <taxon>Bolbitiaceae</taxon>
        <taxon>Cyclocybe</taxon>
    </lineage>
</organism>
<feature type="domain" description="J" evidence="6">
    <location>
        <begin position="517"/>
        <end position="578"/>
    </location>
</feature>
<dbReference type="Proteomes" id="UP000467700">
    <property type="component" value="Unassembled WGS sequence"/>
</dbReference>
<comment type="subcellular location">
    <subcellularLocation>
        <location evidence="1">Endoplasmic reticulum</location>
    </subcellularLocation>
</comment>
<comment type="caution">
    <text evidence="7">The sequence shown here is derived from an EMBL/GenBank/DDBJ whole genome shotgun (WGS) entry which is preliminary data.</text>
</comment>
<dbReference type="GO" id="GO:0051087">
    <property type="term" value="F:protein-folding chaperone binding"/>
    <property type="evidence" value="ECO:0007669"/>
    <property type="project" value="TreeGrafter"/>
</dbReference>
<dbReference type="PANTHER" id="PTHR44140">
    <property type="entry name" value="LD25575P"/>
    <property type="match status" value="1"/>
</dbReference>
<feature type="region of interest" description="Disordered" evidence="5">
    <location>
        <begin position="573"/>
        <end position="630"/>
    </location>
</feature>
<protein>
    <recommendedName>
        <fullName evidence="6">J domain-containing protein</fullName>
    </recommendedName>
</protein>
<dbReference type="PRINTS" id="PR00625">
    <property type="entry name" value="JDOMAIN"/>
</dbReference>
<dbReference type="OrthoDB" id="1726119at2759"/>
<dbReference type="SMART" id="SM00028">
    <property type="entry name" value="TPR"/>
    <property type="match status" value="3"/>
</dbReference>
<keyword evidence="3" id="KW-0256">Endoplasmic reticulum</keyword>
<keyword evidence="2" id="KW-0732">Signal</keyword>
<dbReference type="Pfam" id="PF00226">
    <property type="entry name" value="DnaJ"/>
    <property type="match status" value="1"/>
</dbReference>
<dbReference type="GO" id="GO:0005783">
    <property type="term" value="C:endoplasmic reticulum"/>
    <property type="evidence" value="ECO:0007669"/>
    <property type="project" value="UniProtKB-SubCell"/>
</dbReference>
<dbReference type="Gene3D" id="1.25.40.10">
    <property type="entry name" value="Tetratricopeptide repeat domain"/>
    <property type="match status" value="2"/>
</dbReference>
<reference evidence="7 8" key="1">
    <citation type="submission" date="2020-01" db="EMBL/GenBank/DDBJ databases">
        <authorList>
            <person name="Gupta K D."/>
        </authorList>
    </citation>
    <scope>NUCLEOTIDE SEQUENCE [LARGE SCALE GENOMIC DNA]</scope>
</reference>